<name>A0A383E7B9_9ZZZZ</name>
<proteinExistence type="predicted"/>
<feature type="non-terminal residue" evidence="1">
    <location>
        <position position="22"/>
    </location>
</feature>
<organism evidence="1">
    <name type="scientific">marine metagenome</name>
    <dbReference type="NCBI Taxonomy" id="408172"/>
    <lineage>
        <taxon>unclassified sequences</taxon>
        <taxon>metagenomes</taxon>
        <taxon>ecological metagenomes</taxon>
    </lineage>
</organism>
<evidence type="ECO:0000313" key="1">
    <source>
        <dbReference type="EMBL" id="SVE52621.1"/>
    </source>
</evidence>
<protein>
    <submittedName>
        <fullName evidence="1">Uncharacterized protein</fullName>
    </submittedName>
</protein>
<reference evidence="1" key="1">
    <citation type="submission" date="2018-05" db="EMBL/GenBank/DDBJ databases">
        <authorList>
            <person name="Lanie J.A."/>
            <person name="Ng W.-L."/>
            <person name="Kazmierczak K.M."/>
            <person name="Andrzejewski T.M."/>
            <person name="Davidsen T.M."/>
            <person name="Wayne K.J."/>
            <person name="Tettelin H."/>
            <person name="Glass J.I."/>
            <person name="Rusch D."/>
            <person name="Podicherti R."/>
            <person name="Tsui H.-C.T."/>
            <person name="Winkler M.E."/>
        </authorList>
    </citation>
    <scope>NUCLEOTIDE SEQUENCE</scope>
</reference>
<dbReference type="AlphaFoldDB" id="A0A383E7B9"/>
<dbReference type="EMBL" id="UINC01223425">
    <property type="protein sequence ID" value="SVE52621.1"/>
    <property type="molecule type" value="Genomic_DNA"/>
</dbReference>
<accession>A0A383E7B9</accession>
<sequence length="22" mass="2561">MTKWTINDARDIYNIGGWGADY</sequence>
<gene>
    <name evidence="1" type="ORF">METZ01_LOCUS505475</name>
</gene>